<dbReference type="Proteomes" id="UP000276542">
    <property type="component" value="Unassembled WGS sequence"/>
</dbReference>
<dbReference type="AlphaFoldDB" id="A0A3A5H9V5"/>
<feature type="domain" description="ASCH" evidence="1">
    <location>
        <begin position="39"/>
        <end position="157"/>
    </location>
</feature>
<dbReference type="InterPro" id="IPR009326">
    <property type="entry name" value="DUF984"/>
</dbReference>
<dbReference type="SMART" id="SM01022">
    <property type="entry name" value="ASCH"/>
    <property type="match status" value="1"/>
</dbReference>
<proteinExistence type="predicted"/>
<protein>
    <submittedName>
        <fullName evidence="2">ASCH domain-containing protein</fullName>
    </submittedName>
</protein>
<dbReference type="OrthoDB" id="9807542at2"/>
<reference evidence="3" key="1">
    <citation type="submission" date="2018-09" db="EMBL/GenBank/DDBJ databases">
        <authorList>
            <person name="Zhu H."/>
        </authorList>
    </citation>
    <scope>NUCLEOTIDE SEQUENCE [LARGE SCALE GENOMIC DNA]</scope>
    <source>
        <strain evidence="3">K1W22B-1</strain>
    </source>
</reference>
<dbReference type="EMBL" id="QYRP01000002">
    <property type="protein sequence ID" value="RJS47152.1"/>
    <property type="molecule type" value="Genomic_DNA"/>
</dbReference>
<evidence type="ECO:0000313" key="2">
    <source>
        <dbReference type="EMBL" id="RJS47152.1"/>
    </source>
</evidence>
<dbReference type="InterPro" id="IPR007374">
    <property type="entry name" value="ASCH_domain"/>
</dbReference>
<comment type="caution">
    <text evidence="2">The sequence shown here is derived from an EMBL/GenBank/DDBJ whole genome shotgun (WGS) entry which is preliminary data.</text>
</comment>
<evidence type="ECO:0000313" key="3">
    <source>
        <dbReference type="Proteomes" id="UP000276542"/>
    </source>
</evidence>
<dbReference type="Gene3D" id="3.10.400.10">
    <property type="entry name" value="Sulfate adenylyltransferase"/>
    <property type="match status" value="1"/>
</dbReference>
<keyword evidence="3" id="KW-1185">Reference proteome</keyword>
<sequence length="159" mass="17052">MAEDALNHFWNLAREHARLVDIPGYFGATPLGAVPPPAWSFGDSAELADRLLRLVLDGTKTATASLASDYAAEDEPLPEPGTLGIVIDGAGNPRALLATTEVRVVPFADVDAEHAWLEGEGDRALATWRADHARFFGCSADEAPGPDVVLERFAVIYQQ</sequence>
<dbReference type="PANTHER" id="PTHR39203">
    <property type="entry name" value="CYTOPLASMIC PROTEIN-RELATED"/>
    <property type="match status" value="1"/>
</dbReference>
<dbReference type="PANTHER" id="PTHR39203:SF1">
    <property type="entry name" value="CYTOPLASMIC PROTEIN"/>
    <property type="match status" value="1"/>
</dbReference>
<name>A0A3A5H9V5_9ACTN</name>
<dbReference type="RefSeq" id="WP_120061122.1">
    <property type="nucleotide sequence ID" value="NZ_QYRP01000002.1"/>
</dbReference>
<organism evidence="2 3">
    <name type="scientific">Nocardioides cavernaquae</name>
    <dbReference type="NCBI Taxonomy" id="2321396"/>
    <lineage>
        <taxon>Bacteria</taxon>
        <taxon>Bacillati</taxon>
        <taxon>Actinomycetota</taxon>
        <taxon>Actinomycetes</taxon>
        <taxon>Propionibacteriales</taxon>
        <taxon>Nocardioidaceae</taxon>
        <taxon>Nocardioides</taxon>
    </lineage>
</organism>
<dbReference type="Pfam" id="PF04266">
    <property type="entry name" value="ASCH"/>
    <property type="match status" value="1"/>
</dbReference>
<evidence type="ECO:0000259" key="1">
    <source>
        <dbReference type="SMART" id="SM01022"/>
    </source>
</evidence>
<accession>A0A3A5H9V5</accession>
<dbReference type="SUPFAM" id="SSF88697">
    <property type="entry name" value="PUA domain-like"/>
    <property type="match status" value="1"/>
</dbReference>
<gene>
    <name evidence="2" type="ORF">D4739_13590</name>
</gene>
<dbReference type="InterPro" id="IPR015947">
    <property type="entry name" value="PUA-like_sf"/>
</dbReference>
<dbReference type="CDD" id="cd06553">
    <property type="entry name" value="ASCH_Ef3133_like"/>
    <property type="match status" value="1"/>
</dbReference>